<evidence type="ECO:0000256" key="5">
    <source>
        <dbReference type="ARBA" id="ARBA00023239"/>
    </source>
</evidence>
<comment type="catalytic activity">
    <reaction evidence="6 7">
        <text>orotidine 5'-phosphate + H(+) = UMP + CO2</text>
        <dbReference type="Rhea" id="RHEA:11596"/>
        <dbReference type="ChEBI" id="CHEBI:15378"/>
        <dbReference type="ChEBI" id="CHEBI:16526"/>
        <dbReference type="ChEBI" id="CHEBI:57538"/>
        <dbReference type="ChEBI" id="CHEBI:57865"/>
        <dbReference type="EC" id="4.1.1.23"/>
    </reaction>
</comment>
<sequence length="321" mass="35134">MHKHFGDVLCEQVKLKKSHAAIGLDPNLDKFPHFILDKAVQAYGKNPEGASFAIETFNKLVIDTIKNNVAVIKLQLAYYEVYGSHGMKAFWETVRYGQEQGLIVIADAKRGDIDTTATAYAEAFLGGGMWNHSNQTVADAITINPYMGKDSIEPFANVAWKKGCGVFALVKTSNPSSIDFQDQELECGSSVSEKVSVLLSEFGQRYIGKEGYSSIGAVIGATYPDKLKLFREKMPHSFFLVPGYGTQGGTGDGVVNAFNGDGLGALISASRSIIYSYIHDAHTFLSEEKMRLAIEKSLAQMNQDINAALLRNNKLVHTMNC</sequence>
<dbReference type="EMBL" id="JRJU01000019">
    <property type="protein sequence ID" value="KHF39467.1"/>
    <property type="molecule type" value="Genomic_DNA"/>
</dbReference>
<dbReference type="SUPFAM" id="SSF51366">
    <property type="entry name" value="Ribulose-phoshate binding barrel"/>
    <property type="match status" value="1"/>
</dbReference>
<dbReference type="STRING" id="333138.LQ50_15545"/>
<dbReference type="InterPro" id="IPR013785">
    <property type="entry name" value="Aldolase_TIM"/>
</dbReference>
<dbReference type="AlphaFoldDB" id="A0A0B0IF20"/>
<reference evidence="9 10" key="1">
    <citation type="submission" date="2014-09" db="EMBL/GenBank/DDBJ databases">
        <title>Genome sequencing and annotation of Bacillus Okhensis strain Kh10-101T.</title>
        <authorList>
            <person name="Prakash J.S."/>
        </authorList>
    </citation>
    <scope>NUCLEOTIDE SEQUENCE [LARGE SCALE GENOMIC DNA]</scope>
    <source>
        <strain evidence="10">Kh10-101T</strain>
    </source>
</reference>
<dbReference type="EC" id="4.1.1.23" evidence="7"/>
<keyword evidence="3 7" id="KW-0210">Decarboxylase</keyword>
<dbReference type="Pfam" id="PF00215">
    <property type="entry name" value="OMPdecase"/>
    <property type="match status" value="1"/>
</dbReference>
<feature type="domain" description="Orotidine 5'-phosphate decarboxylase" evidence="8">
    <location>
        <begin position="19"/>
        <end position="284"/>
    </location>
</feature>
<accession>A0A0B0IF20</accession>
<evidence type="ECO:0000259" key="8">
    <source>
        <dbReference type="SMART" id="SM00934"/>
    </source>
</evidence>
<dbReference type="HAMAP" id="MF_01215">
    <property type="entry name" value="OMPdecase_type2"/>
    <property type="match status" value="1"/>
</dbReference>
<dbReference type="PANTHER" id="PTHR43375:SF1">
    <property type="entry name" value="OROTIDINE 5'-PHOSPHATE DECARBOXYLASE"/>
    <property type="match status" value="1"/>
</dbReference>
<gene>
    <name evidence="7" type="primary">pyrF</name>
    <name evidence="9" type="ORF">LQ50_15545</name>
</gene>
<dbReference type="PANTHER" id="PTHR43375">
    <property type="entry name" value="OROTIDINE 5'-PHOSPHATE DECARBOXYLASE"/>
    <property type="match status" value="1"/>
</dbReference>
<evidence type="ECO:0000256" key="6">
    <source>
        <dbReference type="ARBA" id="ARBA00049157"/>
    </source>
</evidence>
<evidence type="ECO:0000313" key="9">
    <source>
        <dbReference type="EMBL" id="KHF39467.1"/>
    </source>
</evidence>
<dbReference type="NCBIfam" id="TIGR02127">
    <property type="entry name" value="pyrF_sub2"/>
    <property type="match status" value="1"/>
</dbReference>
<dbReference type="InterPro" id="IPR001754">
    <property type="entry name" value="OMPdeCOase_dom"/>
</dbReference>
<comment type="pathway">
    <text evidence="1 7">Pyrimidine metabolism; UMP biosynthesis via de novo pathway; UMP from orotate: step 2/2.</text>
</comment>
<evidence type="ECO:0000256" key="7">
    <source>
        <dbReference type="HAMAP-Rule" id="MF_01215"/>
    </source>
</evidence>
<keyword evidence="5 7" id="KW-0456">Lyase</keyword>
<dbReference type="InterPro" id="IPR011995">
    <property type="entry name" value="OMPdecase_type-2"/>
</dbReference>
<dbReference type="PROSITE" id="PS00156">
    <property type="entry name" value="OMPDECASE"/>
    <property type="match status" value="1"/>
</dbReference>
<dbReference type="GO" id="GO:0006207">
    <property type="term" value="P:'de novo' pyrimidine nucleobase biosynthetic process"/>
    <property type="evidence" value="ECO:0007669"/>
    <property type="project" value="InterPro"/>
</dbReference>
<dbReference type="SMART" id="SM00934">
    <property type="entry name" value="OMPdecase"/>
    <property type="match status" value="1"/>
</dbReference>
<dbReference type="CDD" id="cd04725">
    <property type="entry name" value="OMP_decarboxylase_like"/>
    <property type="match status" value="1"/>
</dbReference>
<keyword evidence="4 7" id="KW-0665">Pyrimidine biosynthesis</keyword>
<feature type="active site" description="Proton donor" evidence="7">
    <location>
        <position position="109"/>
    </location>
</feature>
<dbReference type="InterPro" id="IPR018089">
    <property type="entry name" value="OMPdecase_AS"/>
</dbReference>
<comment type="caution">
    <text evidence="9">The sequence shown here is derived from an EMBL/GenBank/DDBJ whole genome shotgun (WGS) entry which is preliminary data.</text>
</comment>
<evidence type="ECO:0000256" key="3">
    <source>
        <dbReference type="ARBA" id="ARBA00022793"/>
    </source>
</evidence>
<proteinExistence type="inferred from homology"/>
<protein>
    <recommendedName>
        <fullName evidence="7">Orotidine 5'-phosphate decarboxylase</fullName>
        <ecNumber evidence="7">4.1.1.23</ecNumber>
    </recommendedName>
    <alternativeName>
        <fullName evidence="7">OMP decarboxylase</fullName>
        <shortName evidence="7">OMPDCase</shortName>
        <shortName evidence="7">OMPdecase</shortName>
    </alternativeName>
</protein>
<evidence type="ECO:0000256" key="1">
    <source>
        <dbReference type="ARBA" id="ARBA00004861"/>
    </source>
</evidence>
<dbReference type="Proteomes" id="UP000030832">
    <property type="component" value="Unassembled WGS sequence"/>
</dbReference>
<evidence type="ECO:0000256" key="4">
    <source>
        <dbReference type="ARBA" id="ARBA00022975"/>
    </source>
</evidence>
<organism evidence="9 10">
    <name type="scientific">Halalkalibacter okhensis</name>
    <dbReference type="NCBI Taxonomy" id="333138"/>
    <lineage>
        <taxon>Bacteria</taxon>
        <taxon>Bacillati</taxon>
        <taxon>Bacillota</taxon>
        <taxon>Bacilli</taxon>
        <taxon>Bacillales</taxon>
        <taxon>Bacillaceae</taxon>
        <taxon>Halalkalibacter</taxon>
    </lineage>
</organism>
<name>A0A0B0IF20_9BACI</name>
<comment type="similarity">
    <text evidence="2 7">Belongs to the OMP decarboxylase family. Type 2 subfamily.</text>
</comment>
<dbReference type="GO" id="GO:0044205">
    <property type="term" value="P:'de novo' UMP biosynthetic process"/>
    <property type="evidence" value="ECO:0007669"/>
    <property type="project" value="UniProtKB-UniRule"/>
</dbReference>
<dbReference type="eggNOG" id="COG0284">
    <property type="taxonomic scope" value="Bacteria"/>
</dbReference>
<evidence type="ECO:0000256" key="2">
    <source>
        <dbReference type="ARBA" id="ARBA00008847"/>
    </source>
</evidence>
<dbReference type="GO" id="GO:0004590">
    <property type="term" value="F:orotidine-5'-phosphate decarboxylase activity"/>
    <property type="evidence" value="ECO:0007669"/>
    <property type="project" value="UniProtKB-UniRule"/>
</dbReference>
<dbReference type="Gene3D" id="3.20.20.70">
    <property type="entry name" value="Aldolase class I"/>
    <property type="match status" value="1"/>
</dbReference>
<dbReference type="InterPro" id="IPR011060">
    <property type="entry name" value="RibuloseP-bd_barrel"/>
</dbReference>
<keyword evidence="10" id="KW-1185">Reference proteome</keyword>
<dbReference type="UniPathway" id="UPA00070">
    <property type="reaction ID" value="UER00120"/>
</dbReference>
<evidence type="ECO:0000313" key="10">
    <source>
        <dbReference type="Proteomes" id="UP000030832"/>
    </source>
</evidence>